<evidence type="ECO:0000313" key="4">
    <source>
        <dbReference type="Proteomes" id="UP001165583"/>
    </source>
</evidence>
<dbReference type="PRINTS" id="PR00385">
    <property type="entry name" value="P450"/>
</dbReference>
<dbReference type="Gene3D" id="1.10.630.10">
    <property type="entry name" value="Cytochrome P450"/>
    <property type="match status" value="1"/>
</dbReference>
<reference evidence="3" key="1">
    <citation type="submission" date="2022-09" db="EMBL/GenBank/DDBJ databases">
        <title>Novosphingobium sp. Nov., a polycyclic aromatic hydrocarbon-degrading bacterium isolated form mangrove sediments in HongKong.</title>
        <authorList>
            <person name="Hu Z."/>
        </authorList>
    </citation>
    <scope>NUCLEOTIDE SEQUENCE</scope>
    <source>
        <strain evidence="3">HK4-1</strain>
    </source>
</reference>
<dbReference type="EMBL" id="JANZXA010000006">
    <property type="protein sequence ID" value="MCT2399919.1"/>
    <property type="molecule type" value="Genomic_DNA"/>
</dbReference>
<dbReference type="InterPro" id="IPR002397">
    <property type="entry name" value="Cyt_P450_B"/>
</dbReference>
<dbReference type="SUPFAM" id="SSF48264">
    <property type="entry name" value="Cytochrome P450"/>
    <property type="match status" value="1"/>
</dbReference>
<evidence type="ECO:0000256" key="2">
    <source>
        <dbReference type="RuleBase" id="RU000461"/>
    </source>
</evidence>
<keyword evidence="2" id="KW-0479">Metal-binding</keyword>
<dbReference type="InterPro" id="IPR001128">
    <property type="entry name" value="Cyt_P450"/>
</dbReference>
<dbReference type="PROSITE" id="PS00086">
    <property type="entry name" value="CYTOCHROME_P450"/>
    <property type="match status" value="1"/>
</dbReference>
<dbReference type="PRINTS" id="PR00359">
    <property type="entry name" value="BP450"/>
</dbReference>
<keyword evidence="2" id="KW-0503">Monooxygenase</keyword>
<keyword evidence="4" id="KW-1185">Reference proteome</keyword>
<evidence type="ECO:0000256" key="1">
    <source>
        <dbReference type="ARBA" id="ARBA00010617"/>
    </source>
</evidence>
<dbReference type="Pfam" id="PF00067">
    <property type="entry name" value="p450"/>
    <property type="match status" value="1"/>
</dbReference>
<accession>A0ABT2I542</accession>
<gene>
    <name evidence="3" type="ORF">NZK81_10180</name>
</gene>
<comment type="caution">
    <text evidence="3">The sequence shown here is derived from an EMBL/GenBank/DDBJ whole genome shotgun (WGS) entry which is preliminary data.</text>
</comment>
<dbReference type="InterPro" id="IPR017972">
    <property type="entry name" value="Cyt_P450_CS"/>
</dbReference>
<dbReference type="PANTHER" id="PTHR46696">
    <property type="entry name" value="P450, PUTATIVE (EUROFUNG)-RELATED"/>
    <property type="match status" value="1"/>
</dbReference>
<comment type="similarity">
    <text evidence="1 2">Belongs to the cytochrome P450 family.</text>
</comment>
<evidence type="ECO:0000313" key="3">
    <source>
        <dbReference type="EMBL" id="MCT2399919.1"/>
    </source>
</evidence>
<dbReference type="CDD" id="cd11035">
    <property type="entry name" value="P450cam-like"/>
    <property type="match status" value="1"/>
</dbReference>
<keyword evidence="2" id="KW-0408">Iron</keyword>
<dbReference type="InterPro" id="IPR036396">
    <property type="entry name" value="Cyt_P450_sf"/>
</dbReference>
<dbReference type="RefSeq" id="WP_260046023.1">
    <property type="nucleotide sequence ID" value="NZ_JANZXA010000006.1"/>
</dbReference>
<proteinExistence type="inferred from homology"/>
<dbReference type="Proteomes" id="UP001165583">
    <property type="component" value="Unassembled WGS sequence"/>
</dbReference>
<sequence length="407" mass="46542">MSDTVDLAAKVPAHVPPELVWDHRFDAFTMEGGDPFQAICRLHDGPPVIWSTDASYGRPGWVVTRYDFVSEVFMDYERFGAERTGMIADLVGENIRLNPIEIDPPAHHGYRRILNPHFTPKAIKGVEAAVRAACVDLISRFENDGGCEFIGKFAIPFPSYIFLDLMGMPREKVDDFIGWEEKLMRAPDPMERMKAARSVYEYLKAHKEKQKVSPSNDFLRDMVNGQYEGRPLTHLELMGMFYVLYVGGLDTVYSTLGWTMRHLATHPELQQRLRENPELIPNAVEEFCRAFSVVVTHREVAKDCTFHGIEMKKGEEVNLPLSLADRDPSVFANPHEVDIERKSRHIAFGTGTHNCLGIHLAKRELRMVVEEFLSRFRDIRIRDGETYRYHTGRTFGIDYLPLALTPA</sequence>
<keyword evidence="2" id="KW-0349">Heme</keyword>
<name>A0ABT2I542_9SPHN</name>
<protein>
    <submittedName>
        <fullName evidence="3">Cytochrome P450</fullName>
    </submittedName>
</protein>
<organism evidence="3 4">
    <name type="scientific">Novosphingobium mangrovi</name>
    <name type="common">ex Huang et al. 2023</name>
    <dbReference type="NCBI Taxonomy" id="2976432"/>
    <lineage>
        <taxon>Bacteria</taxon>
        <taxon>Pseudomonadati</taxon>
        <taxon>Pseudomonadota</taxon>
        <taxon>Alphaproteobacteria</taxon>
        <taxon>Sphingomonadales</taxon>
        <taxon>Sphingomonadaceae</taxon>
        <taxon>Novosphingobium</taxon>
    </lineage>
</organism>
<dbReference type="PANTHER" id="PTHR46696:SF6">
    <property type="entry name" value="P450, PUTATIVE (EUROFUNG)-RELATED"/>
    <property type="match status" value="1"/>
</dbReference>
<keyword evidence="2" id="KW-0560">Oxidoreductase</keyword>